<dbReference type="InterPro" id="IPR052579">
    <property type="entry name" value="Zinc_finger_SWIM"/>
</dbReference>
<dbReference type="AlphaFoldDB" id="A0A9N9EN74"/>
<evidence type="ECO:0000259" key="2">
    <source>
        <dbReference type="Pfam" id="PF10551"/>
    </source>
</evidence>
<gene>
    <name evidence="3" type="ORF">CPELLU_LOCUS10647</name>
</gene>
<dbReference type="PANTHER" id="PTHR31569">
    <property type="entry name" value="SWIM-TYPE DOMAIN-CONTAINING PROTEIN"/>
    <property type="match status" value="1"/>
</dbReference>
<dbReference type="Proteomes" id="UP000789759">
    <property type="component" value="Unassembled WGS sequence"/>
</dbReference>
<dbReference type="OrthoDB" id="3356549at2759"/>
<reference evidence="3" key="1">
    <citation type="submission" date="2021-06" db="EMBL/GenBank/DDBJ databases">
        <authorList>
            <person name="Kallberg Y."/>
            <person name="Tangrot J."/>
            <person name="Rosling A."/>
        </authorList>
    </citation>
    <scope>NUCLEOTIDE SEQUENCE</scope>
    <source>
        <strain evidence="3">FL966</strain>
    </source>
</reference>
<evidence type="ECO:0000313" key="3">
    <source>
        <dbReference type="EMBL" id="CAG8678410.1"/>
    </source>
</evidence>
<protein>
    <submittedName>
        <fullName evidence="3">2750_t:CDS:1</fullName>
    </submittedName>
</protein>
<accession>A0A9N9EN74</accession>
<evidence type="ECO:0000313" key="4">
    <source>
        <dbReference type="Proteomes" id="UP000789759"/>
    </source>
</evidence>
<sequence>MNPPPTNETFTSHHELLKYVQIFAKTQGYAVSIKRSQKDRKGETKNIALVCNRSGLYKNSLNLTDNTCSRKTASRLVNCLFELFGTRRNNIWYLEIINPEHKNYEALTNMSGHSIARRLNTEQKMIVKQMAAAGSCSHQILSTIHQNDPFLIAISKTVYNVLQSIRQERLDGCTPVQAFFDKLQESDFEFEYQYDQQNYITHLFFVHKVFIALTHTYLTILLIDCTYKTNQYKMPLMNIVNVSSFNISFFSCFAFLHDETEEDYEWALTCVAKIFNELPYSNVIVTNRELALMRAAEKIFSNTYNVLLVMASGTEQEFITKWNEFLNHYTNKPKALKYLQETWIPYKEHFVLVWTNCDLKSVHYKIVLQIESQAREIHATISSQSSNATLDSPLKPCIGTFRSMMRLPCLHIINEHLSANLTLQKVDSQLEELVNTPPVILEEPVTSKPRERPAGAKNKRTTQRNLSAFEHVEK</sequence>
<evidence type="ECO:0000256" key="1">
    <source>
        <dbReference type="SAM" id="MobiDB-lite"/>
    </source>
</evidence>
<keyword evidence="4" id="KW-1185">Reference proteome</keyword>
<comment type="caution">
    <text evidence="3">The sequence shown here is derived from an EMBL/GenBank/DDBJ whole genome shotgun (WGS) entry which is preliminary data.</text>
</comment>
<proteinExistence type="predicted"/>
<name>A0A9N9EN74_9GLOM</name>
<organism evidence="3 4">
    <name type="scientific">Cetraspora pellucida</name>
    <dbReference type="NCBI Taxonomy" id="1433469"/>
    <lineage>
        <taxon>Eukaryota</taxon>
        <taxon>Fungi</taxon>
        <taxon>Fungi incertae sedis</taxon>
        <taxon>Mucoromycota</taxon>
        <taxon>Glomeromycotina</taxon>
        <taxon>Glomeromycetes</taxon>
        <taxon>Diversisporales</taxon>
        <taxon>Gigasporaceae</taxon>
        <taxon>Cetraspora</taxon>
    </lineage>
</organism>
<dbReference type="InterPro" id="IPR018289">
    <property type="entry name" value="MULE_transposase_dom"/>
</dbReference>
<feature type="region of interest" description="Disordered" evidence="1">
    <location>
        <begin position="441"/>
        <end position="474"/>
    </location>
</feature>
<dbReference type="EMBL" id="CAJVQA010008874">
    <property type="protein sequence ID" value="CAG8678410.1"/>
    <property type="molecule type" value="Genomic_DNA"/>
</dbReference>
<dbReference type="PANTHER" id="PTHR31569:SF4">
    <property type="entry name" value="SWIM-TYPE DOMAIN-CONTAINING PROTEIN"/>
    <property type="match status" value="1"/>
</dbReference>
<dbReference type="Pfam" id="PF10551">
    <property type="entry name" value="MULE"/>
    <property type="match status" value="1"/>
</dbReference>
<feature type="domain" description="MULE transposase" evidence="2">
    <location>
        <begin position="221"/>
        <end position="303"/>
    </location>
</feature>